<keyword evidence="5 8" id="KW-0812">Transmembrane</keyword>
<evidence type="ECO:0000313" key="9">
    <source>
        <dbReference type="EMBL" id="EKE86862.1"/>
    </source>
</evidence>
<organism evidence="9 10">
    <name type="scientific">Idiomarina xiamenensis 10-D-4</name>
    <dbReference type="NCBI Taxonomy" id="740709"/>
    <lineage>
        <taxon>Bacteria</taxon>
        <taxon>Pseudomonadati</taxon>
        <taxon>Pseudomonadota</taxon>
        <taxon>Gammaproteobacteria</taxon>
        <taxon>Alteromonadales</taxon>
        <taxon>Idiomarinaceae</taxon>
        <taxon>Idiomarina</taxon>
    </lineage>
</organism>
<comment type="caution">
    <text evidence="9">The sequence shown here is derived from an EMBL/GenBank/DDBJ whole genome shotgun (WGS) entry which is preliminary data.</text>
</comment>
<keyword evidence="4" id="KW-1003">Cell membrane</keyword>
<feature type="transmembrane region" description="Helical" evidence="8">
    <location>
        <begin position="312"/>
        <end position="338"/>
    </location>
</feature>
<feature type="transmembrane region" description="Helical" evidence="8">
    <location>
        <begin position="278"/>
        <end position="300"/>
    </location>
</feature>
<accession>K2KJG0</accession>
<evidence type="ECO:0000256" key="8">
    <source>
        <dbReference type="SAM" id="Phobius"/>
    </source>
</evidence>
<keyword evidence="7 8" id="KW-0472">Membrane</keyword>
<evidence type="ECO:0000256" key="1">
    <source>
        <dbReference type="ARBA" id="ARBA00004651"/>
    </source>
</evidence>
<dbReference type="GO" id="GO:0055085">
    <property type="term" value="P:transmembrane transport"/>
    <property type="evidence" value="ECO:0007669"/>
    <property type="project" value="TreeGrafter"/>
</dbReference>
<dbReference type="eggNOG" id="COG0628">
    <property type="taxonomic scope" value="Bacteria"/>
</dbReference>
<dbReference type="OrthoDB" id="5562213at2"/>
<comment type="subcellular location">
    <subcellularLocation>
        <location evidence="1">Cell membrane</location>
        <topology evidence="1">Multi-pass membrane protein</topology>
    </subcellularLocation>
</comment>
<keyword evidence="6 8" id="KW-1133">Transmembrane helix</keyword>
<evidence type="ECO:0000256" key="7">
    <source>
        <dbReference type="ARBA" id="ARBA00023136"/>
    </source>
</evidence>
<protein>
    <submittedName>
        <fullName evidence="9">Permease PerM</fullName>
    </submittedName>
</protein>
<dbReference type="InterPro" id="IPR002549">
    <property type="entry name" value="AI-2E-like"/>
</dbReference>
<feature type="transmembrane region" description="Helical" evidence="8">
    <location>
        <begin position="240"/>
        <end position="266"/>
    </location>
</feature>
<feature type="transmembrane region" description="Helical" evidence="8">
    <location>
        <begin position="64"/>
        <end position="93"/>
    </location>
</feature>
<evidence type="ECO:0000256" key="3">
    <source>
        <dbReference type="ARBA" id="ARBA00022448"/>
    </source>
</evidence>
<evidence type="ECO:0000256" key="4">
    <source>
        <dbReference type="ARBA" id="ARBA00022475"/>
    </source>
</evidence>
<keyword evidence="10" id="KW-1185">Reference proteome</keyword>
<dbReference type="Pfam" id="PF01594">
    <property type="entry name" value="AI-2E_transport"/>
    <property type="match status" value="1"/>
</dbReference>
<dbReference type="GO" id="GO:0005886">
    <property type="term" value="C:plasma membrane"/>
    <property type="evidence" value="ECO:0007669"/>
    <property type="project" value="UniProtKB-SubCell"/>
</dbReference>
<feature type="transmembrane region" description="Helical" evidence="8">
    <location>
        <begin position="20"/>
        <end position="52"/>
    </location>
</feature>
<dbReference type="PATRIC" id="fig|740709.3.peg.287"/>
<dbReference type="EMBL" id="AMRG01000002">
    <property type="protein sequence ID" value="EKE86862.1"/>
    <property type="molecule type" value="Genomic_DNA"/>
</dbReference>
<dbReference type="STRING" id="740709.A10D4_01432"/>
<dbReference type="PANTHER" id="PTHR21716">
    <property type="entry name" value="TRANSMEMBRANE PROTEIN"/>
    <property type="match status" value="1"/>
</dbReference>
<reference evidence="9 10" key="1">
    <citation type="journal article" date="2012" name="J. Bacteriol.">
        <title>Genome Sequence of Idiomarina xiamenensis Type Strain 10-D-4.</title>
        <authorList>
            <person name="Lai Q."/>
            <person name="Wang L."/>
            <person name="Wang W."/>
            <person name="Shao Z."/>
        </authorList>
    </citation>
    <scope>NUCLEOTIDE SEQUENCE [LARGE SCALE GENOMIC DNA]</scope>
    <source>
        <strain evidence="9 10">10-D-4</strain>
    </source>
</reference>
<proteinExistence type="inferred from homology"/>
<dbReference type="Proteomes" id="UP000014115">
    <property type="component" value="Unassembled WGS sequence"/>
</dbReference>
<keyword evidence="3" id="KW-0813">Transport</keyword>
<evidence type="ECO:0000256" key="5">
    <source>
        <dbReference type="ARBA" id="ARBA00022692"/>
    </source>
</evidence>
<dbReference type="AlphaFoldDB" id="K2KJG0"/>
<evidence type="ECO:0000256" key="6">
    <source>
        <dbReference type="ARBA" id="ARBA00022989"/>
    </source>
</evidence>
<feature type="transmembrane region" description="Helical" evidence="8">
    <location>
        <begin position="148"/>
        <end position="175"/>
    </location>
</feature>
<feature type="transmembrane region" description="Helical" evidence="8">
    <location>
        <begin position="217"/>
        <end position="234"/>
    </location>
</feature>
<evidence type="ECO:0000256" key="2">
    <source>
        <dbReference type="ARBA" id="ARBA00009773"/>
    </source>
</evidence>
<dbReference type="RefSeq" id="WP_008487254.1">
    <property type="nucleotide sequence ID" value="NZ_AMRG01000002.1"/>
</dbReference>
<dbReference type="PANTHER" id="PTHR21716:SF53">
    <property type="entry name" value="PERMEASE PERM-RELATED"/>
    <property type="match status" value="1"/>
</dbReference>
<sequence length="359" mass="39947">MWDFFKSWYQRKFSDPAAITLFLLLLVGFILVVFFGGLLAPIIVAIALAYLLEWPVVKLMRVGFSRLTAVLVVFTLFVGLAVVLVVFMVPVVWQQGIALTREVPDMLAMLQQWVHALPARLPDFVDEAQVVAFTAEIKGRVLGWVQQLLTFSLMSLVNVMALMVYLIIVPLLLFFMLKDRDVLMHHASRLLPKERRLISQVGREMNLQIMNYIRGKALELVIVGIVSFVVFVAFDLRYALLLAVLVGLSVLIPYVGAALVTVPVVLVALFQFGISMEFAWLVIAYLIVQALDGNLLVPILFSEAVNLNPVYIIGSVLIFGGIWGFWGAFFAIPLASLVKAVISAWSSPQPALDSLPEAR</sequence>
<gene>
    <name evidence="9" type="ORF">A10D4_01432</name>
</gene>
<name>K2KJG0_9GAMM</name>
<evidence type="ECO:0000313" key="10">
    <source>
        <dbReference type="Proteomes" id="UP000014115"/>
    </source>
</evidence>
<comment type="similarity">
    <text evidence="2">Belongs to the autoinducer-2 exporter (AI-2E) (TC 2.A.86) family.</text>
</comment>